<accession>A0A2V4AZM5</accession>
<dbReference type="RefSeq" id="WP_112281449.1">
    <property type="nucleotide sequence ID" value="NZ_MASW01000002.1"/>
</dbReference>
<reference evidence="1 2" key="1">
    <citation type="submission" date="2016-07" db="EMBL/GenBank/DDBJ databases">
        <title>Draft genome sequence of Prauserella muralis DSM 45305, isolated from a mould-covered wall in an indoor environment.</title>
        <authorList>
            <person name="Ruckert C."/>
            <person name="Albersmeier A."/>
            <person name="Jiang C.-L."/>
            <person name="Jiang Y."/>
            <person name="Kalinowski J."/>
            <person name="Schneider O."/>
            <person name="Winkler A."/>
            <person name="Zotchev S.B."/>
        </authorList>
    </citation>
    <scope>NUCLEOTIDE SEQUENCE [LARGE SCALE GENOMIC DNA]</scope>
    <source>
        <strain evidence="1 2">DSM 45305</strain>
    </source>
</reference>
<protein>
    <submittedName>
        <fullName evidence="1">Uncharacterized protein</fullName>
    </submittedName>
</protein>
<evidence type="ECO:0000313" key="1">
    <source>
        <dbReference type="EMBL" id="PXY27450.1"/>
    </source>
</evidence>
<gene>
    <name evidence="1" type="ORF">BAY60_13535</name>
</gene>
<dbReference type="Proteomes" id="UP000249915">
    <property type="component" value="Unassembled WGS sequence"/>
</dbReference>
<keyword evidence="2" id="KW-1185">Reference proteome</keyword>
<sequence length="78" mass="8788">MTATHTAPDTQLREGLARFQQMLIDAREEHAELHAMWQQPDDAGYARGMEAALAWLHATTRGQFGLTTEQQHDEAVNL</sequence>
<proteinExistence type="predicted"/>
<dbReference type="AlphaFoldDB" id="A0A2V4AZM5"/>
<name>A0A2V4AZM5_9PSEU</name>
<evidence type="ECO:0000313" key="2">
    <source>
        <dbReference type="Proteomes" id="UP000249915"/>
    </source>
</evidence>
<dbReference type="EMBL" id="MASW01000002">
    <property type="protein sequence ID" value="PXY27450.1"/>
    <property type="molecule type" value="Genomic_DNA"/>
</dbReference>
<comment type="caution">
    <text evidence="1">The sequence shown here is derived from an EMBL/GenBank/DDBJ whole genome shotgun (WGS) entry which is preliminary data.</text>
</comment>
<organism evidence="1 2">
    <name type="scientific">Prauserella muralis</name>
    <dbReference type="NCBI Taxonomy" id="588067"/>
    <lineage>
        <taxon>Bacteria</taxon>
        <taxon>Bacillati</taxon>
        <taxon>Actinomycetota</taxon>
        <taxon>Actinomycetes</taxon>
        <taxon>Pseudonocardiales</taxon>
        <taxon>Pseudonocardiaceae</taxon>
        <taxon>Prauserella</taxon>
    </lineage>
</organism>